<dbReference type="Pfam" id="PF12706">
    <property type="entry name" value="Lactamase_B_2"/>
    <property type="match status" value="1"/>
</dbReference>
<dbReference type="Gene3D" id="3.60.15.10">
    <property type="entry name" value="Ribonuclease Z/Hydroxyacylglutathione hydrolase-like"/>
    <property type="match status" value="1"/>
</dbReference>
<dbReference type="KEGG" id="pgb:H744_1c0669"/>
<dbReference type="HOGENOM" id="CLU_044538_3_0_6"/>
<name>A0A0C5WKR7_9GAMM</name>
<dbReference type="GO" id="GO:0016829">
    <property type="term" value="F:lyase activity"/>
    <property type="evidence" value="ECO:0007669"/>
    <property type="project" value="UniProtKB-KW"/>
</dbReference>
<dbReference type="InterPro" id="IPR001279">
    <property type="entry name" value="Metallo-B-lactamas"/>
</dbReference>
<dbReference type="AlphaFoldDB" id="A0A0C5WKR7"/>
<dbReference type="PANTHER" id="PTHR42663">
    <property type="entry name" value="HYDROLASE C777.06C-RELATED-RELATED"/>
    <property type="match status" value="1"/>
</dbReference>
<proteinExistence type="predicted"/>
<evidence type="ECO:0000313" key="2">
    <source>
        <dbReference type="EMBL" id="AJR05694.1"/>
    </source>
</evidence>
<dbReference type="Proteomes" id="UP000032303">
    <property type="component" value="Chromosome 1"/>
</dbReference>
<keyword evidence="2" id="KW-0456">Lyase</keyword>
<gene>
    <name evidence="2" type="ORF">H744_1c0669</name>
</gene>
<protein>
    <submittedName>
        <fullName evidence="2">Carbon-phosphorus lyase complex accessory protein</fullName>
    </submittedName>
</protein>
<dbReference type="PATRIC" id="fig|658445.3.peg.724"/>
<dbReference type="CDD" id="cd07736">
    <property type="entry name" value="PhnP-like_MBL-fold"/>
    <property type="match status" value="1"/>
</dbReference>
<dbReference type="EMBL" id="CP005973">
    <property type="protein sequence ID" value="AJR05694.1"/>
    <property type="molecule type" value="Genomic_DNA"/>
</dbReference>
<reference evidence="2 3" key="1">
    <citation type="submission" date="2013-05" db="EMBL/GenBank/DDBJ databases">
        <title>Complete genome sequence of the lipase-producing bacterium Photobacterium gaetbulicola Gung47.</title>
        <authorList>
            <person name="Kim Y.-O."/>
        </authorList>
    </citation>
    <scope>NUCLEOTIDE SEQUENCE [LARGE SCALE GENOMIC DNA]</scope>
    <source>
        <strain evidence="2 3">Gung47</strain>
    </source>
</reference>
<dbReference type="STRING" id="658445.H744_1c0669"/>
<dbReference type="SUPFAM" id="SSF56281">
    <property type="entry name" value="Metallo-hydrolase/oxidoreductase"/>
    <property type="match status" value="1"/>
</dbReference>
<keyword evidence="3" id="KW-1185">Reference proteome</keyword>
<feature type="domain" description="Metallo-beta-lactamase" evidence="1">
    <location>
        <begin position="38"/>
        <end position="164"/>
    </location>
</feature>
<evidence type="ECO:0000313" key="3">
    <source>
        <dbReference type="Proteomes" id="UP000032303"/>
    </source>
</evidence>
<organism evidence="2 3">
    <name type="scientific">Photobacterium gaetbulicola Gung47</name>
    <dbReference type="NCBI Taxonomy" id="658445"/>
    <lineage>
        <taxon>Bacteria</taxon>
        <taxon>Pseudomonadati</taxon>
        <taxon>Pseudomonadota</taxon>
        <taxon>Gammaproteobacteria</taxon>
        <taxon>Vibrionales</taxon>
        <taxon>Vibrionaceae</taxon>
        <taxon>Photobacterium</taxon>
    </lineage>
</organism>
<dbReference type="PANTHER" id="PTHR42663:SF6">
    <property type="entry name" value="HYDROLASE C777.06C-RELATED"/>
    <property type="match status" value="1"/>
</dbReference>
<dbReference type="InterPro" id="IPR035682">
    <property type="entry name" value="PhnP_MBL"/>
</dbReference>
<evidence type="ECO:0000259" key="1">
    <source>
        <dbReference type="Pfam" id="PF12706"/>
    </source>
</evidence>
<dbReference type="InterPro" id="IPR036866">
    <property type="entry name" value="RibonucZ/Hydroxyglut_hydro"/>
</dbReference>
<accession>A0A0C5WKR7</accession>
<sequence length="167" mass="19218">MLPVYGCQCIACERARENPVYSLGKTSAYISDQGWNLLIDANAEDLLRRFPAGSIDSIVLTHYHMDHVQSLFDLRWGLNLSIPVFGPDDPVGCDDLFKHPGILDFKAARQPFEHFYWRDIRITPVPLIHSKPCLGYVFEYRGKRIAYLTDTVDLPEKVKQWFEGNLM</sequence>